<name>A0ABP2IRF1_CHRGE</name>
<gene>
    <name evidence="1" type="ORF">HMPREF0204_13062</name>
</gene>
<dbReference type="EMBL" id="ACKQ02000007">
    <property type="protein sequence ID" value="EFK33993.1"/>
    <property type="molecule type" value="Genomic_DNA"/>
</dbReference>
<organism evidence="1 2">
    <name type="scientific">Chryseobacterium gleum ATCC 35910</name>
    <dbReference type="NCBI Taxonomy" id="525257"/>
    <lineage>
        <taxon>Bacteria</taxon>
        <taxon>Pseudomonadati</taxon>
        <taxon>Bacteroidota</taxon>
        <taxon>Flavobacteriia</taxon>
        <taxon>Flavobacteriales</taxon>
        <taxon>Weeksellaceae</taxon>
        <taxon>Chryseobacterium group</taxon>
        <taxon>Chryseobacterium</taxon>
    </lineage>
</organism>
<evidence type="ECO:0000313" key="2">
    <source>
        <dbReference type="Proteomes" id="UP000002969"/>
    </source>
</evidence>
<evidence type="ECO:0000313" key="1">
    <source>
        <dbReference type="EMBL" id="EFK33993.1"/>
    </source>
</evidence>
<proteinExistence type="predicted"/>
<accession>A0ABP2IRF1</accession>
<keyword evidence="2" id="KW-1185">Reference proteome</keyword>
<sequence>MSKLGNNLGTNITGCPHIGKDLFLITVSERIRKNRKRVKYATT</sequence>
<reference evidence="1" key="1">
    <citation type="submission" date="2010-06" db="EMBL/GenBank/DDBJ databases">
        <authorList>
            <person name="Muzny D."/>
            <person name="Qin X."/>
            <person name="Buhay C."/>
            <person name="Dugan-Rocha S."/>
            <person name="Ding Y."/>
            <person name="Chen G."/>
            <person name="Hawes A."/>
            <person name="Holder M."/>
            <person name="Jhangiani S."/>
            <person name="Johnson A."/>
            <person name="Khan Z."/>
            <person name="Li Z."/>
            <person name="Liu W."/>
            <person name="Liu X."/>
            <person name="Perez L."/>
            <person name="Shen H."/>
            <person name="Wang Q."/>
            <person name="Watt J."/>
            <person name="Xi L."/>
            <person name="Xin Y."/>
            <person name="Zhou J."/>
            <person name="Deng J."/>
            <person name="Jiang H."/>
            <person name="Liu Y."/>
            <person name="Qu J."/>
            <person name="Song X.-Z."/>
            <person name="Zhang L."/>
            <person name="Villasana D."/>
            <person name="Johnson A."/>
            <person name="Liu J."/>
            <person name="Liyanage D."/>
            <person name="Lorensuhewa L."/>
            <person name="Robinson T."/>
            <person name="Song A."/>
            <person name="Song B.-B."/>
            <person name="Dinh H."/>
            <person name="Thornton R."/>
            <person name="Coyle M."/>
            <person name="Francisco L."/>
            <person name="Jackson L."/>
            <person name="Javaid M."/>
            <person name="Korchina V."/>
            <person name="Kovar C."/>
            <person name="Mata R."/>
            <person name="Mathew T."/>
            <person name="Ngo R."/>
            <person name="Nguyen L."/>
            <person name="Nguyen N."/>
            <person name="Okwuonu G."/>
            <person name="Ongeri F."/>
            <person name="Pham C."/>
            <person name="Simmons D."/>
            <person name="Wilczek-Boney K."/>
            <person name="Hale W."/>
            <person name="Jakkamsetti A."/>
            <person name="Pham P."/>
            <person name="Ruth R."/>
            <person name="San Lucas F."/>
            <person name="Warren J."/>
            <person name="Zhang J."/>
            <person name="Zhao Z."/>
            <person name="Zhou C."/>
            <person name="Zhu D."/>
            <person name="Lee S."/>
            <person name="Bess C."/>
            <person name="Blankenburg K."/>
            <person name="Forbes L."/>
            <person name="Fu Q."/>
            <person name="Gubbala S."/>
            <person name="Hirani K."/>
            <person name="Jayaseelan J.C."/>
            <person name="Lara F."/>
            <person name="Munidasa M."/>
            <person name="Palculict T."/>
            <person name="Patil S."/>
            <person name="Pu L.-L."/>
            <person name="Saada N."/>
            <person name="Tang L."/>
            <person name="Weissenberger G."/>
            <person name="Zhu Y."/>
            <person name="Hemphill L."/>
            <person name="Shang Y."/>
            <person name="Youmans B."/>
            <person name="Ayvaz T."/>
            <person name="Ross M."/>
            <person name="Santibanez J."/>
            <person name="Aqrawi P."/>
            <person name="Gross S."/>
            <person name="Joshi V."/>
            <person name="Fowler G."/>
            <person name="Nazareth L."/>
            <person name="Reid J."/>
            <person name="Worley K."/>
            <person name="Petrosino J."/>
            <person name="Highlander S."/>
            <person name="Gibbs R."/>
        </authorList>
    </citation>
    <scope>NUCLEOTIDE SEQUENCE [LARGE SCALE GENOMIC DNA]</scope>
    <source>
        <strain evidence="1">ATCC 35910</strain>
    </source>
</reference>
<comment type="caution">
    <text evidence="1">The sequence shown here is derived from an EMBL/GenBank/DDBJ whole genome shotgun (WGS) entry which is preliminary data.</text>
</comment>
<protein>
    <submittedName>
        <fullName evidence="1">Uncharacterized protein</fullName>
    </submittedName>
</protein>
<dbReference type="Proteomes" id="UP000002969">
    <property type="component" value="Unassembled WGS sequence"/>
</dbReference>